<evidence type="ECO:0000259" key="1">
    <source>
        <dbReference type="PROSITE" id="PS50894"/>
    </source>
</evidence>
<proteinExistence type="predicted"/>
<dbReference type="Pfam" id="PF01627">
    <property type="entry name" value="Hpt"/>
    <property type="match status" value="1"/>
</dbReference>
<dbReference type="PANTHER" id="PTHR28242:SF52">
    <property type="entry name" value="PHOSPHORELAY INTERMEDIATE PROTEIN YPD1"/>
    <property type="match status" value="1"/>
</dbReference>
<evidence type="ECO:0000313" key="2">
    <source>
        <dbReference type="EMBL" id="KKN44361.1"/>
    </source>
</evidence>
<dbReference type="GO" id="GO:0005634">
    <property type="term" value="C:nucleus"/>
    <property type="evidence" value="ECO:0007669"/>
    <property type="project" value="TreeGrafter"/>
</dbReference>
<dbReference type="GO" id="GO:0043424">
    <property type="term" value="F:protein histidine kinase binding"/>
    <property type="evidence" value="ECO:0007669"/>
    <property type="project" value="InterPro"/>
</dbReference>
<dbReference type="GO" id="GO:0000160">
    <property type="term" value="P:phosphorelay signal transduction system"/>
    <property type="evidence" value="ECO:0007669"/>
    <property type="project" value="InterPro"/>
</dbReference>
<gene>
    <name evidence="2" type="ORF">LCGC14_0694040</name>
</gene>
<feature type="domain" description="HPt" evidence="1">
    <location>
        <begin position="19"/>
        <end position="112"/>
    </location>
</feature>
<reference evidence="2" key="1">
    <citation type="journal article" date="2015" name="Nature">
        <title>Complex archaea that bridge the gap between prokaryotes and eukaryotes.</title>
        <authorList>
            <person name="Spang A."/>
            <person name="Saw J.H."/>
            <person name="Jorgensen S.L."/>
            <person name="Zaremba-Niedzwiedzka K."/>
            <person name="Martijn J."/>
            <person name="Lind A.E."/>
            <person name="van Eijk R."/>
            <person name="Schleper C."/>
            <person name="Guy L."/>
            <person name="Ettema T.J."/>
        </authorList>
    </citation>
    <scope>NUCLEOTIDE SEQUENCE</scope>
</reference>
<comment type="caution">
    <text evidence="2">The sequence shown here is derived from an EMBL/GenBank/DDBJ whole genome shotgun (WGS) entry which is preliminary data.</text>
</comment>
<organism evidence="2">
    <name type="scientific">marine sediment metagenome</name>
    <dbReference type="NCBI Taxonomy" id="412755"/>
    <lineage>
        <taxon>unclassified sequences</taxon>
        <taxon>metagenomes</taxon>
        <taxon>ecological metagenomes</taxon>
    </lineage>
</organism>
<protein>
    <recommendedName>
        <fullName evidence="1">HPt domain-containing protein</fullName>
    </recommendedName>
</protein>
<accession>A0A0F9T5Z5</accession>
<dbReference type="EMBL" id="LAZR01001456">
    <property type="protein sequence ID" value="KKN44361.1"/>
    <property type="molecule type" value="Genomic_DNA"/>
</dbReference>
<dbReference type="InterPro" id="IPR045871">
    <property type="entry name" value="AHP1-5/YPD1"/>
</dbReference>
<dbReference type="GO" id="GO:0009927">
    <property type="term" value="F:histidine phosphotransfer kinase activity"/>
    <property type="evidence" value="ECO:0007669"/>
    <property type="project" value="InterPro"/>
</dbReference>
<dbReference type="InterPro" id="IPR008207">
    <property type="entry name" value="Sig_transdc_His_kin_Hpt_dom"/>
</dbReference>
<dbReference type="GO" id="GO:0005737">
    <property type="term" value="C:cytoplasm"/>
    <property type="evidence" value="ECO:0007669"/>
    <property type="project" value="TreeGrafter"/>
</dbReference>
<dbReference type="InterPro" id="IPR036641">
    <property type="entry name" value="HPT_dom_sf"/>
</dbReference>
<sequence length="118" mass="12861">MVDKPHLDEEALAELQDVMEHEFEMLIQTYLNDSKERIESLEQALSDGDADAFAKTAHSFKGSCINIGAPRLGMLCQDAEKAGQEKRLSEAQPAVAAIKAEFTRVTAGLDTLLARGAQ</sequence>
<dbReference type="Gene3D" id="1.20.120.160">
    <property type="entry name" value="HPT domain"/>
    <property type="match status" value="1"/>
</dbReference>
<dbReference type="CDD" id="cd00088">
    <property type="entry name" value="HPT"/>
    <property type="match status" value="1"/>
</dbReference>
<name>A0A0F9T5Z5_9ZZZZ</name>
<dbReference type="PANTHER" id="PTHR28242">
    <property type="entry name" value="PHOSPHORELAY INTERMEDIATE PROTEIN YPD1"/>
    <property type="match status" value="1"/>
</dbReference>
<dbReference type="PROSITE" id="PS50894">
    <property type="entry name" value="HPT"/>
    <property type="match status" value="1"/>
</dbReference>
<dbReference type="SMART" id="SM00073">
    <property type="entry name" value="HPT"/>
    <property type="match status" value="1"/>
</dbReference>
<dbReference type="AlphaFoldDB" id="A0A0F9T5Z5"/>
<dbReference type="SUPFAM" id="SSF47226">
    <property type="entry name" value="Histidine-containing phosphotransfer domain, HPT domain"/>
    <property type="match status" value="1"/>
</dbReference>